<comment type="caution">
    <text evidence="2">The sequence shown here is derived from an EMBL/GenBank/DDBJ whole genome shotgun (WGS) entry which is preliminary data.</text>
</comment>
<dbReference type="Proteomes" id="UP000030013">
    <property type="component" value="Unassembled WGS sequence"/>
</dbReference>
<protein>
    <submittedName>
        <fullName evidence="2">Membrane protein</fullName>
    </submittedName>
</protein>
<accession>A0A0A0K000</accession>
<gene>
    <name evidence="2" type="ORF">N801_05275</name>
</gene>
<sequence>MGYRLVADAAMVAHFAFLAYLVLGGFIAWVWPRTLWTHVAAALYGLFNLLIGWPCPLTHVENWGRTRAGEATLPGTGFIDHYLADVVYPTEHESLVQGVAALVVLASWVGFTVRHRHHGTSSDDEPRA</sequence>
<keyword evidence="3" id="KW-1185">Reference proteome</keyword>
<dbReference type="Pfam" id="PF10861">
    <property type="entry name" value="DUF2784"/>
    <property type="match status" value="1"/>
</dbReference>
<dbReference type="eggNOG" id="ENOG5032SH9">
    <property type="taxonomic scope" value="Bacteria"/>
</dbReference>
<organism evidence="2 3">
    <name type="scientific">Knoellia aerolata DSM 18566</name>
    <dbReference type="NCBI Taxonomy" id="1385519"/>
    <lineage>
        <taxon>Bacteria</taxon>
        <taxon>Bacillati</taxon>
        <taxon>Actinomycetota</taxon>
        <taxon>Actinomycetes</taxon>
        <taxon>Micrococcales</taxon>
        <taxon>Intrasporangiaceae</taxon>
        <taxon>Knoellia</taxon>
    </lineage>
</organism>
<name>A0A0A0K000_9MICO</name>
<dbReference type="EMBL" id="AVPL01000001">
    <property type="protein sequence ID" value="KGN42995.1"/>
    <property type="molecule type" value="Genomic_DNA"/>
</dbReference>
<keyword evidence="1" id="KW-0812">Transmembrane</keyword>
<keyword evidence="1" id="KW-1133">Transmembrane helix</keyword>
<dbReference type="STRING" id="1385519.N801_05275"/>
<evidence type="ECO:0000256" key="1">
    <source>
        <dbReference type="SAM" id="Phobius"/>
    </source>
</evidence>
<dbReference type="AlphaFoldDB" id="A0A0A0K000"/>
<dbReference type="OrthoDB" id="370375at2"/>
<feature type="transmembrane region" description="Helical" evidence="1">
    <location>
        <begin position="12"/>
        <end position="31"/>
    </location>
</feature>
<keyword evidence="1" id="KW-0472">Membrane</keyword>
<dbReference type="InterPro" id="IPR021218">
    <property type="entry name" value="DUF2784"/>
</dbReference>
<reference evidence="2 3" key="1">
    <citation type="submission" date="2013-08" db="EMBL/GenBank/DDBJ databases">
        <title>The genome sequence of Knoellia aerolata.</title>
        <authorList>
            <person name="Zhu W."/>
            <person name="Wang G."/>
        </authorList>
    </citation>
    <scope>NUCLEOTIDE SEQUENCE [LARGE SCALE GENOMIC DNA]</scope>
    <source>
        <strain evidence="2 3">DSM 18566</strain>
    </source>
</reference>
<dbReference type="RefSeq" id="WP_052112463.1">
    <property type="nucleotide sequence ID" value="NZ_AVPL01000001.1"/>
</dbReference>
<evidence type="ECO:0000313" key="2">
    <source>
        <dbReference type="EMBL" id="KGN42995.1"/>
    </source>
</evidence>
<proteinExistence type="predicted"/>
<evidence type="ECO:0000313" key="3">
    <source>
        <dbReference type="Proteomes" id="UP000030013"/>
    </source>
</evidence>